<feature type="domain" description="Xrn1 N-terminal" evidence="7">
    <location>
        <begin position="62"/>
        <end position="290"/>
    </location>
</feature>
<dbReference type="OrthoDB" id="372487at2759"/>
<keyword evidence="13" id="KW-1185">Reference proteome</keyword>
<evidence type="ECO:0000313" key="13">
    <source>
        <dbReference type="Proteomes" id="UP000266841"/>
    </source>
</evidence>
<feature type="compositionally biased region" description="Low complexity" evidence="6">
    <location>
        <begin position="1570"/>
        <end position="1579"/>
    </location>
</feature>
<dbReference type="Pfam" id="PF18332">
    <property type="entry name" value="XRN1_D1"/>
    <property type="match status" value="1"/>
</dbReference>
<dbReference type="Gene3D" id="2.170.260.40">
    <property type="match status" value="1"/>
</dbReference>
<proteinExistence type="inferred from homology"/>
<feature type="domain" description="Xrn1 helical" evidence="8">
    <location>
        <begin position="341"/>
        <end position="665"/>
    </location>
</feature>
<feature type="region of interest" description="Disordered" evidence="6">
    <location>
        <begin position="1410"/>
        <end position="1429"/>
    </location>
</feature>
<dbReference type="Pfam" id="PF17846">
    <property type="entry name" value="XRN_M"/>
    <property type="match status" value="1"/>
</dbReference>
<dbReference type="GO" id="GO:0003723">
    <property type="term" value="F:RNA binding"/>
    <property type="evidence" value="ECO:0007669"/>
    <property type="project" value="UniProtKB-KW"/>
</dbReference>
<evidence type="ECO:0000256" key="5">
    <source>
        <dbReference type="PIRNR" id="PIRNR006743"/>
    </source>
</evidence>
<dbReference type="InterPro" id="IPR027073">
    <property type="entry name" value="5_3_exoribonuclease"/>
</dbReference>
<sequence>MNAQRWAGAGRRPHASQPAHGRGSSWPHIRTTPLGRSIVKRRSRPQRSRPLSHFPCLYLPMQFYRWLSERYPKINQVITNEALLPEFDHLYLDMNGIIHGCTHPNHLDVSDVLTERDMVLGIMHYLDRIITQIVKPKVSVFMAIDGVAPRAKLNQQRSRRFRSAKDLAEATKEAQRLRPIDGADPDPYAGAFDSNCITPGTEFLLRISNCIRYFIRKKIKEDPLWRNLSVIFSGPEVPGEGEHKIMQHIRDMRNQLGYRPNTRHCMYGQDADLIMLGLVSHEPHFTLLREIIDFSGGFGRNDNALKEVKKFTKQSDFQLLHLSILREYLEIEFAYQHDQSTYDLERIIDDFVFMTFLVGNDFLPHMPTLDIGDGAFTLLFDTYREQRARWGNGQYLTDSGEIPNPARLEAFLKVIGAAETEIFEERAKNEVVMRKKQRRWDKRDGKSSMPSDLEIAEVEASKQSDYNAMVRSMMADVSSGTQVVEGWKQVGESEKDHKGRYYYEKLQLKPVDIAGHLALRKSYIEGLIWCLAYYYRGCISWGWFFPYHYGPMISDLTNLPAVFQSIRFEIGQPLKPFEQLMGCLPPASSALVPRIYRQLMSSPESPIKQYYPNSFVVDMNGKRNPWEGVNILPFIDANRLKDAIKDNCPDRLLTAEERNRNRVGQVFCYSYDEACNDTIPSCNRDIGLPNIEKCHSRVITIDNSSESTVSFSPELIPGTKIPYPGFPSLNVLPIERVELRNAGLNCFGFASKYPNTILTMHTLPQLPSAEQLAANLIGKSIYVNWPMMHEAKVVAVTDSKSEVRMVKKKLKTRRHGLQEVERWNAISEKMVEQYLAGAGYPGSGGVQIGDVQIRLKILPLQGMKASPLDGSSKKLFGKEEADLPLQMALASSPAPDPRFIERGPKSLKDRFPSKCKVVLTKGKYRGCIGTVLSTLDKDKVGVKVSVIPPEPPFGLAIARSVGESYISSGDAARVLKMNPKVFGRVTGNLFFSPGKYDLGLNLKYRDRRYVLGYTRIKQDPNEAKKKKTSNAWSAGDTVLVVGSKRMSASDEDFDSAGEEKKRTIWEFTPKAVRLVAAYKNAFPHLFAALARDPDERFYDAKKVFGPKGEETCARVLQWLKATETAAMPRLPDKTEAMPVAAVHAVQRAADVRSASVRKDGVVKESNVKIPAAALYRESSTAATDVLLASENSVSAPPELGDRVANLCASGVPFGARGTVVAIHDPSEGCVEVVMDEEFIGGSTLQGSCANFRGKLCVWNHLLKISAADSARSLDVPQSSSGNKAVVEKLQHEVQMRSTTVSATSPATQTKQDVGKGRSVTPLAKKAWESTSLPTRATSAPKSGRQGEWKQALGPPEDSTIIGFTDIGRTAKNGFVEWKKMISSRATRQQPVASAKKNSKASQGLKSLLGISAQNGHGPAQSHEANPVGQPVDNAADLLMNMMIKDSQQPSPVASAPAPHPGFNFTYVKDGDAPPQQKHHTMPSQPMMNHPAMMQPQYFPHAPTQQVAPTMMQPHQFVGTYGHSTPSNSRHSPTPQLNGHEWPRMGEPPKPINSQEAIPKSTQKKKPVPIVPSVIVKTKK</sequence>
<protein>
    <recommendedName>
        <fullName evidence="5">5'-3' exoribonuclease 1</fullName>
        <ecNumber evidence="5">3.1.13.-</ecNumber>
    </recommendedName>
</protein>
<feature type="region of interest" description="Disordered" evidence="6">
    <location>
        <begin position="1383"/>
        <end position="1402"/>
    </location>
</feature>
<dbReference type="InterPro" id="IPR041412">
    <property type="entry name" value="Xrn1_helical"/>
</dbReference>
<dbReference type="Gene3D" id="2.30.30.750">
    <property type="match status" value="1"/>
</dbReference>
<dbReference type="InterPro" id="IPR047008">
    <property type="entry name" value="XRN1_SH3_sf"/>
</dbReference>
<dbReference type="Pfam" id="PF18334">
    <property type="entry name" value="XRN1_D2_D3"/>
    <property type="match status" value="2"/>
</dbReference>
<dbReference type="CDD" id="cd18673">
    <property type="entry name" value="PIN_XRN1-2-like"/>
    <property type="match status" value="1"/>
</dbReference>
<comment type="subcellular location">
    <subcellularLocation>
        <location evidence="5">Cytoplasm</location>
    </subcellularLocation>
</comment>
<dbReference type="PIRSF" id="PIRSF006743">
    <property type="entry name" value="Exonuclease_Xnr1"/>
    <property type="match status" value="1"/>
</dbReference>
<dbReference type="EC" id="3.1.13.-" evidence="5"/>
<dbReference type="InterPro" id="IPR041385">
    <property type="entry name" value="SH3_12"/>
</dbReference>
<keyword evidence="5" id="KW-0694">RNA-binding</keyword>
<dbReference type="Pfam" id="PF03159">
    <property type="entry name" value="XRN_N"/>
    <property type="match status" value="1"/>
</dbReference>
<feature type="domain" description="Exoribonuclease Xrn1 D2/D3" evidence="11">
    <location>
        <begin position="1060"/>
        <end position="1155"/>
    </location>
</feature>
<dbReference type="Gene3D" id="3.40.50.12390">
    <property type="match status" value="2"/>
</dbReference>
<name>K0STL9_THAOC</name>
<evidence type="ECO:0000256" key="1">
    <source>
        <dbReference type="ARBA" id="ARBA00022722"/>
    </source>
</evidence>
<evidence type="ECO:0000259" key="11">
    <source>
        <dbReference type="Pfam" id="PF18334"/>
    </source>
</evidence>
<reference evidence="12 13" key="1">
    <citation type="journal article" date="2012" name="Genome Biol.">
        <title>Genome and low-iron response of an oceanic diatom adapted to chronic iron limitation.</title>
        <authorList>
            <person name="Lommer M."/>
            <person name="Specht M."/>
            <person name="Roy A.S."/>
            <person name="Kraemer L."/>
            <person name="Andreson R."/>
            <person name="Gutowska M.A."/>
            <person name="Wolf J."/>
            <person name="Bergner S.V."/>
            <person name="Schilhabel M.B."/>
            <person name="Klostermeier U.C."/>
            <person name="Beiko R.G."/>
            <person name="Rosenstiel P."/>
            <person name="Hippler M."/>
            <person name="Laroche J."/>
        </authorList>
    </citation>
    <scope>NUCLEOTIDE SEQUENCE [LARGE SCALE GENOMIC DNA]</scope>
    <source>
        <strain evidence="12 13">CCMP1005</strain>
    </source>
</reference>
<dbReference type="GO" id="GO:0000956">
    <property type="term" value="P:nuclear-transcribed mRNA catabolic process"/>
    <property type="evidence" value="ECO:0007669"/>
    <property type="project" value="InterPro"/>
</dbReference>
<evidence type="ECO:0000256" key="2">
    <source>
        <dbReference type="ARBA" id="ARBA00022801"/>
    </source>
</evidence>
<feature type="compositionally biased region" description="Polar residues" evidence="6">
    <location>
        <begin position="1328"/>
        <end position="1340"/>
    </location>
</feature>
<dbReference type="InterPro" id="IPR041106">
    <property type="entry name" value="XRN1_D2_D3"/>
</dbReference>
<gene>
    <name evidence="12" type="ORF">THAOC_10078</name>
</gene>
<feature type="domain" description="5'-3' exoribonuclease 1 SH3-like" evidence="9">
    <location>
        <begin position="1198"/>
        <end position="1262"/>
    </location>
</feature>
<dbReference type="GO" id="GO:0005737">
    <property type="term" value="C:cytoplasm"/>
    <property type="evidence" value="ECO:0007669"/>
    <property type="project" value="UniProtKB-SubCell"/>
</dbReference>
<evidence type="ECO:0000259" key="8">
    <source>
        <dbReference type="Pfam" id="PF17846"/>
    </source>
</evidence>
<organism evidence="12 13">
    <name type="scientific">Thalassiosira oceanica</name>
    <name type="common">Marine diatom</name>
    <dbReference type="NCBI Taxonomy" id="159749"/>
    <lineage>
        <taxon>Eukaryota</taxon>
        <taxon>Sar</taxon>
        <taxon>Stramenopiles</taxon>
        <taxon>Ochrophyta</taxon>
        <taxon>Bacillariophyta</taxon>
        <taxon>Coscinodiscophyceae</taxon>
        <taxon>Thalassiosirophycidae</taxon>
        <taxon>Thalassiosirales</taxon>
        <taxon>Thalassiosiraceae</taxon>
        <taxon>Thalassiosira</taxon>
    </lineage>
</organism>
<dbReference type="PANTHER" id="PTHR12341:SF7">
    <property type="entry name" value="5'-3' EXORIBONUCLEASE 1"/>
    <property type="match status" value="1"/>
</dbReference>
<comment type="caution">
    <text evidence="12">The sequence shown here is derived from an EMBL/GenBank/DDBJ whole genome shotgun (WGS) entry which is preliminary data.</text>
</comment>
<dbReference type="InterPro" id="IPR004859">
    <property type="entry name" value="Xrn1_N"/>
</dbReference>
<dbReference type="InterPro" id="IPR047007">
    <property type="entry name" value="XRN1_D1_sf"/>
</dbReference>
<feature type="compositionally biased region" description="Polar residues" evidence="6">
    <location>
        <begin position="1296"/>
        <end position="1311"/>
    </location>
</feature>
<keyword evidence="1 5" id="KW-0540">Nuclease</keyword>
<dbReference type="Proteomes" id="UP000266841">
    <property type="component" value="Unassembled WGS sequence"/>
</dbReference>
<keyword evidence="3 5" id="KW-0269">Exonuclease</keyword>
<dbReference type="InterPro" id="IPR016494">
    <property type="entry name" value="5_3_exoribonuclease_1"/>
</dbReference>
<dbReference type="PANTHER" id="PTHR12341">
    <property type="entry name" value="5'-&gt;3' EXORIBONUCLEASE"/>
    <property type="match status" value="1"/>
</dbReference>
<feature type="compositionally biased region" description="Polar residues" evidence="6">
    <location>
        <begin position="1521"/>
        <end position="1536"/>
    </location>
</feature>
<feature type="region of interest" description="Disordered" evidence="6">
    <location>
        <begin position="1296"/>
        <end position="1362"/>
    </location>
</feature>
<feature type="region of interest" description="Disordered" evidence="6">
    <location>
        <begin position="1"/>
        <end position="31"/>
    </location>
</feature>
<accession>K0STL9</accession>
<feature type="region of interest" description="Disordered" evidence="6">
    <location>
        <begin position="1515"/>
        <end position="1579"/>
    </location>
</feature>
<dbReference type="Pfam" id="PF18129">
    <property type="entry name" value="SH3_12"/>
    <property type="match status" value="1"/>
</dbReference>
<evidence type="ECO:0000256" key="3">
    <source>
        <dbReference type="ARBA" id="ARBA00022839"/>
    </source>
</evidence>
<evidence type="ECO:0000259" key="10">
    <source>
        <dbReference type="Pfam" id="PF18332"/>
    </source>
</evidence>
<comment type="similarity">
    <text evidence="4 5">Belongs to the 5'-3' exonuclease family.</text>
</comment>
<dbReference type="eggNOG" id="KOG2045">
    <property type="taxonomic scope" value="Eukaryota"/>
</dbReference>
<evidence type="ECO:0000256" key="6">
    <source>
        <dbReference type="SAM" id="MobiDB-lite"/>
    </source>
</evidence>
<evidence type="ECO:0000256" key="4">
    <source>
        <dbReference type="ARBA" id="ARBA00038299"/>
    </source>
</evidence>
<keyword evidence="2 5" id="KW-0378">Hydrolase</keyword>
<evidence type="ECO:0000259" key="7">
    <source>
        <dbReference type="Pfam" id="PF03159"/>
    </source>
</evidence>
<dbReference type="EMBL" id="AGNL01010928">
    <property type="protein sequence ID" value="EJK68715.1"/>
    <property type="molecule type" value="Genomic_DNA"/>
</dbReference>
<keyword evidence="5" id="KW-0963">Cytoplasm</keyword>
<evidence type="ECO:0000259" key="9">
    <source>
        <dbReference type="Pfam" id="PF18129"/>
    </source>
</evidence>
<dbReference type="OMA" id="VASWPWF"/>
<dbReference type="Gene3D" id="1.25.40.1050">
    <property type="match status" value="1"/>
</dbReference>
<dbReference type="GO" id="GO:0005634">
    <property type="term" value="C:nucleus"/>
    <property type="evidence" value="ECO:0007669"/>
    <property type="project" value="TreeGrafter"/>
</dbReference>
<evidence type="ECO:0000313" key="12">
    <source>
        <dbReference type="EMBL" id="EJK68715.1"/>
    </source>
</evidence>
<dbReference type="GO" id="GO:0004534">
    <property type="term" value="F:5'-3' RNA exonuclease activity"/>
    <property type="evidence" value="ECO:0007669"/>
    <property type="project" value="TreeGrafter"/>
</dbReference>
<feature type="domain" description="Exoribonuclease Xrn1 D2/D3" evidence="11">
    <location>
        <begin position="907"/>
        <end position="1018"/>
    </location>
</feature>
<dbReference type="InterPro" id="IPR040992">
    <property type="entry name" value="XRN1_D1"/>
</dbReference>
<feature type="domain" description="5'-3' exoribonuclease 1 D1" evidence="10">
    <location>
        <begin position="725"/>
        <end position="902"/>
    </location>
</feature>